<dbReference type="Proteomes" id="UP000177383">
    <property type="component" value="Unassembled WGS sequence"/>
</dbReference>
<comment type="caution">
    <text evidence="1">The sequence shown here is derived from an EMBL/GenBank/DDBJ whole genome shotgun (WGS) entry which is preliminary data.</text>
</comment>
<evidence type="ECO:0000313" key="1">
    <source>
        <dbReference type="EMBL" id="OGG14397.1"/>
    </source>
</evidence>
<dbReference type="InterPro" id="IPR011604">
    <property type="entry name" value="PDDEXK-like_dom_sf"/>
</dbReference>
<sequence>MTKDGRIWLSHSGLETQERCPRCFYLQYKKGIYHPEGIVSRLANRFDQVLKNYFNIYRPLGELPPMIKGKIAGKLENPFVEKYWAKIDDKYGFWGKLDECLINEKGEYIPVDFKTSSSDPRGRETLSAYKSQIDDYLFLMEKSGKKIAGYGYLIYFFPDEGKLLHDGFPMIIHITKLEGNPTNTTKRILNAKLILEKSIPDPSKECPFCSWYETMKTELGEIPVKSQAAKSLKVPKKYFQEKLI</sequence>
<accession>A0A1F5ZQL6</accession>
<dbReference type="AlphaFoldDB" id="A0A1F5ZQL6"/>
<dbReference type="EMBL" id="MFJE01000019">
    <property type="protein sequence ID" value="OGG14397.1"/>
    <property type="molecule type" value="Genomic_DNA"/>
</dbReference>
<dbReference type="Gene3D" id="3.90.320.10">
    <property type="match status" value="1"/>
</dbReference>
<evidence type="ECO:0008006" key="3">
    <source>
        <dbReference type="Google" id="ProtNLM"/>
    </source>
</evidence>
<reference evidence="1 2" key="1">
    <citation type="journal article" date="2016" name="Nat. Commun.">
        <title>Thousands of microbial genomes shed light on interconnected biogeochemical processes in an aquifer system.</title>
        <authorList>
            <person name="Anantharaman K."/>
            <person name="Brown C.T."/>
            <person name="Hug L.A."/>
            <person name="Sharon I."/>
            <person name="Castelle C.J."/>
            <person name="Probst A.J."/>
            <person name="Thomas B.C."/>
            <person name="Singh A."/>
            <person name="Wilkins M.J."/>
            <person name="Karaoz U."/>
            <person name="Brodie E.L."/>
            <person name="Williams K.H."/>
            <person name="Hubbard S.S."/>
            <person name="Banfield J.F."/>
        </authorList>
    </citation>
    <scope>NUCLEOTIDE SEQUENCE [LARGE SCALE GENOMIC DNA]</scope>
</reference>
<gene>
    <name evidence="1" type="ORF">A2773_00670</name>
</gene>
<evidence type="ECO:0000313" key="2">
    <source>
        <dbReference type="Proteomes" id="UP000177383"/>
    </source>
</evidence>
<organism evidence="1 2">
    <name type="scientific">Candidatus Gottesmanbacteria bacterium RIFCSPHIGHO2_01_FULL_39_10</name>
    <dbReference type="NCBI Taxonomy" id="1798375"/>
    <lineage>
        <taxon>Bacteria</taxon>
        <taxon>Candidatus Gottesmaniibacteriota</taxon>
    </lineage>
</organism>
<proteinExistence type="predicted"/>
<protein>
    <recommendedName>
        <fullName evidence="3">PD-(D/E)XK endonuclease-like domain-containing protein</fullName>
    </recommendedName>
</protein>
<dbReference type="STRING" id="1798375.A2773_00670"/>
<name>A0A1F5ZQL6_9BACT</name>